<dbReference type="InterPro" id="IPR036770">
    <property type="entry name" value="Ankyrin_rpt-contain_sf"/>
</dbReference>
<dbReference type="SMART" id="SM00248">
    <property type="entry name" value="ANK"/>
    <property type="match status" value="6"/>
</dbReference>
<evidence type="ECO:0000256" key="1">
    <source>
        <dbReference type="ARBA" id="ARBA00022737"/>
    </source>
</evidence>
<dbReference type="InterPro" id="IPR002110">
    <property type="entry name" value="Ankyrin_rpt"/>
</dbReference>
<dbReference type="PANTHER" id="PTHR24173">
    <property type="entry name" value="ANKYRIN REPEAT CONTAINING"/>
    <property type="match status" value="1"/>
</dbReference>
<organism evidence="4 5">
    <name type="scientific">Daldinia eschscholtzii</name>
    <dbReference type="NCBI Taxonomy" id="292717"/>
    <lineage>
        <taxon>Eukaryota</taxon>
        <taxon>Fungi</taxon>
        <taxon>Dikarya</taxon>
        <taxon>Ascomycota</taxon>
        <taxon>Pezizomycotina</taxon>
        <taxon>Sordariomycetes</taxon>
        <taxon>Xylariomycetidae</taxon>
        <taxon>Xylariales</taxon>
        <taxon>Hypoxylaceae</taxon>
        <taxon>Daldinia</taxon>
    </lineage>
</organism>
<keyword evidence="1" id="KW-0677">Repeat</keyword>
<dbReference type="Pfam" id="PF12796">
    <property type="entry name" value="Ank_2"/>
    <property type="match status" value="1"/>
</dbReference>
<feature type="repeat" description="ANK" evidence="3">
    <location>
        <begin position="340"/>
        <end position="372"/>
    </location>
</feature>
<dbReference type="PROSITE" id="PS50088">
    <property type="entry name" value="ANK_REPEAT"/>
    <property type="match status" value="3"/>
</dbReference>
<dbReference type="PANTHER" id="PTHR24173:SF83">
    <property type="entry name" value="SOCS BOX DOMAIN-CONTAINING PROTEIN"/>
    <property type="match status" value="1"/>
</dbReference>
<dbReference type="AlphaFoldDB" id="A0AAX6MGZ1"/>
<evidence type="ECO:0000313" key="4">
    <source>
        <dbReference type="EMBL" id="KAK6951889.1"/>
    </source>
</evidence>
<feature type="repeat" description="ANK" evidence="3">
    <location>
        <begin position="374"/>
        <end position="406"/>
    </location>
</feature>
<accession>A0AAX6MGZ1</accession>
<evidence type="ECO:0000256" key="3">
    <source>
        <dbReference type="PROSITE-ProRule" id="PRU00023"/>
    </source>
</evidence>
<protein>
    <submittedName>
        <fullName evidence="4">Uncharacterized protein</fullName>
    </submittedName>
</protein>
<proteinExistence type="predicted"/>
<dbReference type="Proteomes" id="UP001369815">
    <property type="component" value="Unassembled WGS sequence"/>
</dbReference>
<sequence length="463" mass="52458">MHLLDLPVELMHMVLLEAIISRGVTRALRLKLVCKQFYNCFQPALFESRVLDDFGVIPLYKDLKFMELWYVRKQYGAADLWHSYLVYRVLNENDIENINVRFPVEIGRLAEHFCCQTEAGYMKMINTLCWLALERYVETLGGWEERLHDGEDLNLGQSLLSLAAYLGNLTLAERLLSEGHCPTVDNHLTPSPMQLATWAGNVDMLKLFQEYLPDFEDISFELNSWRSKTGPGSIKGATMRGDINILRLAIYPPSRAIPDSDGFAGYPYGHVDPFSKQGRDLQSALLCAKNPATFQYIQAFFEDSKLDNQYLLVRYAELGNVDMVRYLLDQGADINGGEKLNCNPLSCAARYWHEDVVDLLLERGADPNYQTMQQRGSPLRAAAMSGSLSIVRKLIDKGAKPAKNDWWPLLEALRLEHTAMATLLLDLNIADAAARSRILQKTLDLGLESMAQLLQERDVSLQS</sequence>
<gene>
    <name evidence="4" type="ORF">Daesc_006414</name>
</gene>
<reference evidence="4 5" key="1">
    <citation type="journal article" date="2024" name="Front Chem Biol">
        <title>Unveiling the potential of Daldinia eschscholtzii MFLUCC 19-0629 through bioactivity and bioinformatics studies for enhanced sustainable agriculture production.</title>
        <authorList>
            <person name="Brooks S."/>
            <person name="Weaver J.A."/>
            <person name="Klomchit A."/>
            <person name="Alharthi S.A."/>
            <person name="Onlamun T."/>
            <person name="Nurani R."/>
            <person name="Vong T.K."/>
            <person name="Alberti F."/>
            <person name="Greco C."/>
        </authorList>
    </citation>
    <scope>NUCLEOTIDE SEQUENCE [LARGE SCALE GENOMIC DNA]</scope>
    <source>
        <strain evidence="4">MFLUCC 19-0629</strain>
    </source>
</reference>
<evidence type="ECO:0000256" key="2">
    <source>
        <dbReference type="ARBA" id="ARBA00023043"/>
    </source>
</evidence>
<name>A0AAX6MGZ1_9PEZI</name>
<keyword evidence="2 3" id="KW-0040">ANK repeat</keyword>
<evidence type="ECO:0000313" key="5">
    <source>
        <dbReference type="Proteomes" id="UP001369815"/>
    </source>
</evidence>
<feature type="repeat" description="ANK" evidence="3">
    <location>
        <begin position="307"/>
        <end position="339"/>
    </location>
</feature>
<dbReference type="SUPFAM" id="SSF48403">
    <property type="entry name" value="Ankyrin repeat"/>
    <property type="match status" value="1"/>
</dbReference>
<keyword evidence="5" id="KW-1185">Reference proteome</keyword>
<comment type="caution">
    <text evidence="4">The sequence shown here is derived from an EMBL/GenBank/DDBJ whole genome shotgun (WGS) entry which is preliminary data.</text>
</comment>
<dbReference type="PROSITE" id="PS50297">
    <property type="entry name" value="ANK_REP_REGION"/>
    <property type="match status" value="2"/>
</dbReference>
<dbReference type="EMBL" id="JBANMG010000006">
    <property type="protein sequence ID" value="KAK6951889.1"/>
    <property type="molecule type" value="Genomic_DNA"/>
</dbReference>
<dbReference type="Gene3D" id="1.25.40.20">
    <property type="entry name" value="Ankyrin repeat-containing domain"/>
    <property type="match status" value="2"/>
</dbReference>